<dbReference type="AlphaFoldDB" id="A0A8X8Y2P1"/>
<proteinExistence type="predicted"/>
<comment type="caution">
    <text evidence="6">The sequence shown here is derived from an EMBL/GenBank/DDBJ whole genome shotgun (WGS) entry which is preliminary data.</text>
</comment>
<dbReference type="GO" id="GO:0016567">
    <property type="term" value="P:protein ubiquitination"/>
    <property type="evidence" value="ECO:0007669"/>
    <property type="project" value="TreeGrafter"/>
</dbReference>
<dbReference type="SMART" id="SM00184">
    <property type="entry name" value="RING"/>
    <property type="match status" value="1"/>
</dbReference>
<keyword evidence="1" id="KW-0479">Metal-binding</keyword>
<dbReference type="Pfam" id="PF13920">
    <property type="entry name" value="zf-C3HC4_3"/>
    <property type="match status" value="1"/>
</dbReference>
<dbReference type="Proteomes" id="UP000298416">
    <property type="component" value="Unassembled WGS sequence"/>
</dbReference>
<evidence type="ECO:0000256" key="2">
    <source>
        <dbReference type="ARBA" id="ARBA00022771"/>
    </source>
</evidence>
<dbReference type="PANTHER" id="PTHR46858:SF6">
    <property type="entry name" value="LIGASE, PUTATIVE-RELATED"/>
    <property type="match status" value="1"/>
</dbReference>
<dbReference type="InterPro" id="IPR001841">
    <property type="entry name" value="Znf_RING"/>
</dbReference>
<organism evidence="6">
    <name type="scientific">Salvia splendens</name>
    <name type="common">Scarlet sage</name>
    <dbReference type="NCBI Taxonomy" id="180675"/>
    <lineage>
        <taxon>Eukaryota</taxon>
        <taxon>Viridiplantae</taxon>
        <taxon>Streptophyta</taxon>
        <taxon>Embryophyta</taxon>
        <taxon>Tracheophyta</taxon>
        <taxon>Spermatophyta</taxon>
        <taxon>Magnoliopsida</taxon>
        <taxon>eudicotyledons</taxon>
        <taxon>Gunneridae</taxon>
        <taxon>Pentapetalae</taxon>
        <taxon>asterids</taxon>
        <taxon>lamiids</taxon>
        <taxon>Lamiales</taxon>
        <taxon>Lamiaceae</taxon>
        <taxon>Nepetoideae</taxon>
        <taxon>Mentheae</taxon>
        <taxon>Salviinae</taxon>
        <taxon>Salvia</taxon>
        <taxon>Salvia subgen. Calosphace</taxon>
        <taxon>core Calosphace</taxon>
    </lineage>
</organism>
<evidence type="ECO:0000313" key="7">
    <source>
        <dbReference type="Proteomes" id="UP000298416"/>
    </source>
</evidence>
<dbReference type="GO" id="GO:0061630">
    <property type="term" value="F:ubiquitin protein ligase activity"/>
    <property type="evidence" value="ECO:0007669"/>
    <property type="project" value="TreeGrafter"/>
</dbReference>
<dbReference type="Gene3D" id="3.30.40.10">
    <property type="entry name" value="Zinc/RING finger domain, C3HC4 (zinc finger)"/>
    <property type="match status" value="1"/>
</dbReference>
<protein>
    <recommendedName>
        <fullName evidence="5">RING-type domain-containing protein</fullName>
    </recommendedName>
</protein>
<gene>
    <name evidence="6" type="ORF">SASPL_115153</name>
</gene>
<evidence type="ECO:0000259" key="5">
    <source>
        <dbReference type="PROSITE" id="PS50089"/>
    </source>
</evidence>
<dbReference type="PROSITE" id="PS50089">
    <property type="entry name" value="ZF_RING_2"/>
    <property type="match status" value="1"/>
</dbReference>
<dbReference type="EMBL" id="PNBA02000005">
    <property type="protein sequence ID" value="KAG6424733.1"/>
    <property type="molecule type" value="Genomic_DNA"/>
</dbReference>
<keyword evidence="7" id="KW-1185">Reference proteome</keyword>
<dbReference type="SUPFAM" id="SSF57850">
    <property type="entry name" value="RING/U-box"/>
    <property type="match status" value="1"/>
</dbReference>
<keyword evidence="3" id="KW-0862">Zinc</keyword>
<evidence type="ECO:0000256" key="1">
    <source>
        <dbReference type="ARBA" id="ARBA00022723"/>
    </source>
</evidence>
<name>A0A8X8Y2P1_SALSN</name>
<evidence type="ECO:0000256" key="4">
    <source>
        <dbReference type="PROSITE-ProRule" id="PRU00175"/>
    </source>
</evidence>
<dbReference type="FunFam" id="1.10.1170.10:FF:000002">
    <property type="entry name" value="Baculoviral IAP repeat containing 7"/>
    <property type="match status" value="1"/>
</dbReference>
<evidence type="ECO:0000313" key="6">
    <source>
        <dbReference type="EMBL" id="KAG6424733.1"/>
    </source>
</evidence>
<evidence type="ECO:0000256" key="3">
    <source>
        <dbReference type="ARBA" id="ARBA00022833"/>
    </source>
</evidence>
<feature type="domain" description="RING-type" evidence="5">
    <location>
        <begin position="313"/>
        <end position="353"/>
    </location>
</feature>
<reference evidence="6" key="2">
    <citation type="submission" date="2020-08" db="EMBL/GenBank/DDBJ databases">
        <title>Plant Genome Project.</title>
        <authorList>
            <person name="Zhang R.-G."/>
        </authorList>
    </citation>
    <scope>NUCLEOTIDE SEQUENCE</scope>
    <source>
        <strain evidence="6">Huo1</strain>
        <tissue evidence="6">Leaf</tissue>
    </source>
</reference>
<dbReference type="PANTHER" id="PTHR46858">
    <property type="entry name" value="OS05G0521000 PROTEIN"/>
    <property type="match status" value="1"/>
</dbReference>
<keyword evidence="2 4" id="KW-0863">Zinc-finger</keyword>
<reference evidence="6" key="1">
    <citation type="submission" date="2018-01" db="EMBL/GenBank/DDBJ databases">
        <authorList>
            <person name="Mao J.F."/>
        </authorList>
    </citation>
    <scope>NUCLEOTIDE SEQUENCE</scope>
    <source>
        <strain evidence="6">Huo1</strain>
        <tissue evidence="6">Leaf</tissue>
    </source>
</reference>
<dbReference type="InterPro" id="IPR013083">
    <property type="entry name" value="Znf_RING/FYVE/PHD"/>
</dbReference>
<dbReference type="GO" id="GO:0008270">
    <property type="term" value="F:zinc ion binding"/>
    <property type="evidence" value="ECO:0007669"/>
    <property type="project" value="UniProtKB-KW"/>
</dbReference>
<accession>A0A8X8Y2P1</accession>
<sequence length="365" mass="40207">MTEVNLRSWPEISQASEGLQLNSSAATWENILASAYLSHRIRDLHMECRLTGSLEHDRKSRTRFILLDNRPTPGSPLSAEEPVVVPDEAVVVEEVQDKSCSEVMLFSRKSFDGDEMLMGNDRIEVNGENKDRDRVGEKESLVLAEEEERSDERERVHSTVSIFEKEAKEALVHRAAVLLNGRDSAETIQTESVAGVAVASRVGACRCRAAVHRAGSFGGVGLQRRLLLPVAAGRIGDVARVVFLMVIALMMKLLWDSGDDGGGARVGETSGLSSSKVEAWFISSYGTNEDDIESTGDKSCTSSSDDLYDGKICVICYDDKRSCLFVPCGHSITCYTCAKRLIIEEMKSCPICRTDIDKVRKLHIL</sequence>